<evidence type="ECO:0000256" key="3">
    <source>
        <dbReference type="ARBA" id="ARBA00004496"/>
    </source>
</evidence>
<keyword evidence="12 16" id="KW-0630">Potassium</keyword>
<comment type="pathway">
    <text evidence="4 16">Cofactor biosynthesis; coenzyme A biosynthesis; CoA from (R)-pantothenate: step 1/5.</text>
</comment>
<dbReference type="InterPro" id="IPR043129">
    <property type="entry name" value="ATPase_NBD"/>
</dbReference>
<comment type="caution">
    <text evidence="17">The sequence shown here is derived from an EMBL/GenBank/DDBJ whole genome shotgun (WGS) entry which is preliminary data.</text>
</comment>
<feature type="active site" description="Proton acceptor" evidence="16">
    <location>
        <position position="112"/>
    </location>
</feature>
<comment type="function">
    <text evidence="16">Catalyzes the phosphorylation of pantothenate (Pan), the first step in CoA biosynthesis.</text>
</comment>
<keyword evidence="13 16" id="KW-0173">Coenzyme A biosynthesis</keyword>
<comment type="similarity">
    <text evidence="14 16">Belongs to the type III pantothenate kinase family.</text>
</comment>
<evidence type="ECO:0000256" key="11">
    <source>
        <dbReference type="ARBA" id="ARBA00022840"/>
    </source>
</evidence>
<organism evidence="17 18">
    <name type="scientific">Kangiella marina</name>
    <dbReference type="NCBI Taxonomy" id="1079178"/>
    <lineage>
        <taxon>Bacteria</taxon>
        <taxon>Pseudomonadati</taxon>
        <taxon>Pseudomonadota</taxon>
        <taxon>Gammaproteobacteria</taxon>
        <taxon>Kangiellales</taxon>
        <taxon>Kangiellaceae</taxon>
        <taxon>Kangiella</taxon>
    </lineage>
</organism>
<evidence type="ECO:0000256" key="15">
    <source>
        <dbReference type="ARBA" id="ARBA00040883"/>
    </source>
</evidence>
<name>A0ABP8IL34_9GAMM</name>
<dbReference type="InterPro" id="IPR004619">
    <property type="entry name" value="Type_III_PanK"/>
</dbReference>
<dbReference type="RefSeq" id="WP_345292704.1">
    <property type="nucleotide sequence ID" value="NZ_BAABFV010000002.1"/>
</dbReference>
<dbReference type="Gene3D" id="3.30.420.40">
    <property type="match status" value="2"/>
</dbReference>
<evidence type="ECO:0000256" key="12">
    <source>
        <dbReference type="ARBA" id="ARBA00022958"/>
    </source>
</evidence>
<dbReference type="SUPFAM" id="SSF53067">
    <property type="entry name" value="Actin-like ATPase domain"/>
    <property type="match status" value="2"/>
</dbReference>
<dbReference type="PANTHER" id="PTHR34265">
    <property type="entry name" value="TYPE III PANTOTHENATE KINASE"/>
    <property type="match status" value="1"/>
</dbReference>
<dbReference type="NCBIfam" id="TIGR00671">
    <property type="entry name" value="baf"/>
    <property type="match status" value="1"/>
</dbReference>
<dbReference type="HAMAP" id="MF_01274">
    <property type="entry name" value="Pantothen_kinase_3"/>
    <property type="match status" value="1"/>
</dbReference>
<keyword evidence="18" id="KW-1185">Reference proteome</keyword>
<comment type="cofactor">
    <cofactor evidence="16">
        <name>NH4(+)</name>
        <dbReference type="ChEBI" id="CHEBI:28938"/>
    </cofactor>
    <cofactor evidence="16">
        <name>K(+)</name>
        <dbReference type="ChEBI" id="CHEBI:29103"/>
    </cofactor>
    <text evidence="16">A monovalent cation. Ammonium or potassium.</text>
</comment>
<dbReference type="PANTHER" id="PTHR34265:SF1">
    <property type="entry name" value="TYPE III PANTOTHENATE KINASE"/>
    <property type="match status" value="1"/>
</dbReference>
<feature type="binding site" evidence="16">
    <location>
        <position position="190"/>
    </location>
    <ligand>
        <name>substrate</name>
    </ligand>
</feature>
<evidence type="ECO:0000256" key="4">
    <source>
        <dbReference type="ARBA" id="ARBA00005225"/>
    </source>
</evidence>
<evidence type="ECO:0000256" key="8">
    <source>
        <dbReference type="ARBA" id="ARBA00022679"/>
    </source>
</evidence>
<feature type="binding site" evidence="16">
    <location>
        <position position="132"/>
    </location>
    <ligand>
        <name>K(+)</name>
        <dbReference type="ChEBI" id="CHEBI:29103"/>
    </ligand>
</feature>
<dbReference type="CDD" id="cd24015">
    <property type="entry name" value="ASKHA_NBD_PanK-III"/>
    <property type="match status" value="1"/>
</dbReference>
<dbReference type="EC" id="2.7.1.33" evidence="6 16"/>
<keyword evidence="7 16" id="KW-0963">Cytoplasm</keyword>
<comment type="subunit">
    <text evidence="5 16">Homodimer.</text>
</comment>
<evidence type="ECO:0000256" key="5">
    <source>
        <dbReference type="ARBA" id="ARBA00011738"/>
    </source>
</evidence>
<feature type="binding site" evidence="16">
    <location>
        <position position="103"/>
    </location>
    <ligand>
        <name>substrate</name>
    </ligand>
</feature>
<proteinExistence type="inferred from homology"/>
<evidence type="ECO:0000256" key="13">
    <source>
        <dbReference type="ARBA" id="ARBA00022993"/>
    </source>
</evidence>
<evidence type="ECO:0000313" key="17">
    <source>
        <dbReference type="EMBL" id="GAA4362052.1"/>
    </source>
</evidence>
<feature type="binding site" evidence="16">
    <location>
        <begin position="6"/>
        <end position="13"/>
    </location>
    <ligand>
        <name>ATP</name>
        <dbReference type="ChEBI" id="CHEBI:30616"/>
    </ligand>
</feature>
<comment type="catalytic activity">
    <reaction evidence="1 16">
        <text>(R)-pantothenate + ATP = (R)-4'-phosphopantothenate + ADP + H(+)</text>
        <dbReference type="Rhea" id="RHEA:16373"/>
        <dbReference type="ChEBI" id="CHEBI:10986"/>
        <dbReference type="ChEBI" id="CHEBI:15378"/>
        <dbReference type="ChEBI" id="CHEBI:29032"/>
        <dbReference type="ChEBI" id="CHEBI:30616"/>
        <dbReference type="ChEBI" id="CHEBI:456216"/>
        <dbReference type="EC" id="2.7.1.33"/>
    </reaction>
</comment>
<dbReference type="GO" id="GO:0016301">
    <property type="term" value="F:kinase activity"/>
    <property type="evidence" value="ECO:0007669"/>
    <property type="project" value="UniProtKB-KW"/>
</dbReference>
<reference evidence="18" key="1">
    <citation type="journal article" date="2019" name="Int. J. Syst. Evol. Microbiol.">
        <title>The Global Catalogue of Microorganisms (GCM) 10K type strain sequencing project: providing services to taxonomists for standard genome sequencing and annotation.</title>
        <authorList>
            <consortium name="The Broad Institute Genomics Platform"/>
            <consortium name="The Broad Institute Genome Sequencing Center for Infectious Disease"/>
            <person name="Wu L."/>
            <person name="Ma J."/>
        </authorList>
    </citation>
    <scope>NUCLEOTIDE SEQUENCE [LARGE SCALE GENOMIC DNA]</scope>
    <source>
        <strain evidence="18">JCM 17728</strain>
    </source>
</reference>
<evidence type="ECO:0000256" key="9">
    <source>
        <dbReference type="ARBA" id="ARBA00022741"/>
    </source>
</evidence>
<keyword evidence="16" id="KW-0479">Metal-binding</keyword>
<evidence type="ECO:0000256" key="7">
    <source>
        <dbReference type="ARBA" id="ARBA00022490"/>
    </source>
</evidence>
<comment type="cofactor">
    <cofactor evidence="2">
        <name>K(+)</name>
        <dbReference type="ChEBI" id="CHEBI:29103"/>
    </cofactor>
</comment>
<keyword evidence="8 16" id="KW-0808">Transferase</keyword>
<dbReference type="Pfam" id="PF03309">
    <property type="entry name" value="Pan_kinase"/>
    <property type="match status" value="1"/>
</dbReference>
<keyword evidence="9 16" id="KW-0547">Nucleotide-binding</keyword>
<evidence type="ECO:0000256" key="10">
    <source>
        <dbReference type="ARBA" id="ARBA00022777"/>
    </source>
</evidence>
<accession>A0ABP8IL34</accession>
<keyword evidence="11 16" id="KW-0067">ATP-binding</keyword>
<evidence type="ECO:0000256" key="1">
    <source>
        <dbReference type="ARBA" id="ARBA00001206"/>
    </source>
</evidence>
<evidence type="ECO:0000256" key="16">
    <source>
        <dbReference type="HAMAP-Rule" id="MF_01274"/>
    </source>
</evidence>
<comment type="subcellular location">
    <subcellularLocation>
        <location evidence="3 16">Cytoplasm</location>
    </subcellularLocation>
</comment>
<sequence length="270" mass="29244">MFLLIDQGNSRCKYLLTEALGDIKAVDSGSWENQDFDTASWKGLLAPFQAKGIGRVLVSSVAGQARKEWFGALCHEVLGIWPEFAESGESYVSTSSVTLSNCYDTPQALGVDRWLAMIAVSERVTREFIVIDAGTAITTDWVNHKGQHQGGHIIPGGRMLQQSLLGQTGGIAWSAKHDSTAKGELLGENTSAAVALGAETMIKGYCYQVMKDVVNESSGKQLSVLVTGGDGPFVTECLQRVVEDMPLACRVEYQPNLVIEGLSHWFSLNN</sequence>
<evidence type="ECO:0000256" key="6">
    <source>
        <dbReference type="ARBA" id="ARBA00012102"/>
    </source>
</evidence>
<protein>
    <recommendedName>
        <fullName evidence="15 16">Type III pantothenate kinase</fullName>
        <ecNumber evidence="6 16">2.7.1.33</ecNumber>
    </recommendedName>
    <alternativeName>
        <fullName evidence="16">PanK-III</fullName>
    </alternativeName>
    <alternativeName>
        <fullName evidence="16">Pantothenic acid kinase</fullName>
    </alternativeName>
</protein>
<feature type="binding site" evidence="16">
    <location>
        <begin position="110"/>
        <end position="113"/>
    </location>
    <ligand>
        <name>substrate</name>
    </ligand>
</feature>
<gene>
    <name evidence="16" type="primary">coaX</name>
    <name evidence="17" type="ORF">GCM10023151_15820</name>
</gene>
<keyword evidence="10 16" id="KW-0418">Kinase</keyword>
<evidence type="ECO:0000256" key="2">
    <source>
        <dbReference type="ARBA" id="ARBA00001958"/>
    </source>
</evidence>
<evidence type="ECO:0000313" key="18">
    <source>
        <dbReference type="Proteomes" id="UP001501011"/>
    </source>
</evidence>
<feature type="binding site" evidence="16">
    <location>
        <position position="135"/>
    </location>
    <ligand>
        <name>ATP</name>
        <dbReference type="ChEBI" id="CHEBI:30616"/>
    </ligand>
</feature>
<dbReference type="Proteomes" id="UP001501011">
    <property type="component" value="Unassembled WGS sequence"/>
</dbReference>
<evidence type="ECO:0000256" key="14">
    <source>
        <dbReference type="ARBA" id="ARBA00038036"/>
    </source>
</evidence>
<dbReference type="EMBL" id="BAABFV010000002">
    <property type="protein sequence ID" value="GAA4362052.1"/>
    <property type="molecule type" value="Genomic_DNA"/>
</dbReference>